<dbReference type="InterPro" id="IPR022634">
    <property type="entry name" value="DNA_polIII_beta_N"/>
</dbReference>
<dbReference type="AlphaFoldDB" id="A0A1V5SF80"/>
<keyword evidence="5 9" id="KW-0548">Nucleotidyltransferase</keyword>
<dbReference type="Gene3D" id="3.70.10.10">
    <property type="match status" value="1"/>
</dbReference>
<dbReference type="SMART" id="SM00480">
    <property type="entry name" value="POL3Bc"/>
    <property type="match status" value="1"/>
</dbReference>
<organism evidence="13">
    <name type="scientific">candidate division WS2 bacterium ADurb.Bin280</name>
    <dbReference type="NCBI Taxonomy" id="1852829"/>
    <lineage>
        <taxon>Bacteria</taxon>
        <taxon>candidate division WS2</taxon>
    </lineage>
</organism>
<evidence type="ECO:0000256" key="9">
    <source>
        <dbReference type="PIRNR" id="PIRNR000804"/>
    </source>
</evidence>
<evidence type="ECO:0000259" key="11">
    <source>
        <dbReference type="Pfam" id="PF02767"/>
    </source>
</evidence>
<protein>
    <recommendedName>
        <fullName evidence="9">Beta sliding clamp</fullName>
    </recommendedName>
</protein>
<evidence type="ECO:0000256" key="8">
    <source>
        <dbReference type="ARBA" id="ARBA00023125"/>
    </source>
</evidence>
<feature type="domain" description="DNA polymerase III beta sliding clamp central" evidence="11">
    <location>
        <begin position="128"/>
        <end position="242"/>
    </location>
</feature>
<dbReference type="GO" id="GO:0006271">
    <property type="term" value="P:DNA strand elongation involved in DNA replication"/>
    <property type="evidence" value="ECO:0007669"/>
    <property type="project" value="TreeGrafter"/>
</dbReference>
<dbReference type="PANTHER" id="PTHR30478">
    <property type="entry name" value="DNA POLYMERASE III SUBUNIT BETA"/>
    <property type="match status" value="1"/>
</dbReference>
<dbReference type="SUPFAM" id="SSF55979">
    <property type="entry name" value="DNA clamp"/>
    <property type="match status" value="3"/>
</dbReference>
<dbReference type="GO" id="GO:0003677">
    <property type="term" value="F:DNA binding"/>
    <property type="evidence" value="ECO:0007669"/>
    <property type="project" value="UniProtKB-UniRule"/>
</dbReference>
<evidence type="ECO:0000256" key="3">
    <source>
        <dbReference type="ARBA" id="ARBA00022490"/>
    </source>
</evidence>
<dbReference type="GO" id="GO:0003887">
    <property type="term" value="F:DNA-directed DNA polymerase activity"/>
    <property type="evidence" value="ECO:0007669"/>
    <property type="project" value="UniProtKB-UniRule"/>
</dbReference>
<gene>
    <name evidence="13" type="primary">dnaN</name>
    <name evidence="13" type="ORF">BWY43_00168</name>
</gene>
<evidence type="ECO:0000256" key="1">
    <source>
        <dbReference type="ARBA" id="ARBA00004496"/>
    </source>
</evidence>
<name>A0A1V5SF80_9BACT</name>
<dbReference type="Pfam" id="PF02767">
    <property type="entry name" value="DNA_pol3_beta_2"/>
    <property type="match status" value="1"/>
</dbReference>
<evidence type="ECO:0000256" key="2">
    <source>
        <dbReference type="ARBA" id="ARBA00010752"/>
    </source>
</evidence>
<dbReference type="GO" id="GO:0009360">
    <property type="term" value="C:DNA polymerase III complex"/>
    <property type="evidence" value="ECO:0007669"/>
    <property type="project" value="InterPro"/>
</dbReference>
<comment type="subunit">
    <text evidence="9">Forms a ring-shaped head-to-tail homodimer around DNA.</text>
</comment>
<dbReference type="Pfam" id="PF00712">
    <property type="entry name" value="DNA_pol3_beta"/>
    <property type="match status" value="1"/>
</dbReference>
<dbReference type="Pfam" id="PF02768">
    <property type="entry name" value="DNA_pol3_beta_3"/>
    <property type="match status" value="1"/>
</dbReference>
<comment type="caution">
    <text evidence="13">The sequence shown here is derived from an EMBL/GenBank/DDBJ whole genome shotgun (WGS) entry which is preliminary data.</text>
</comment>
<dbReference type="InterPro" id="IPR046938">
    <property type="entry name" value="DNA_clamp_sf"/>
</dbReference>
<keyword evidence="4 9" id="KW-0808">Transferase</keyword>
<evidence type="ECO:0000256" key="5">
    <source>
        <dbReference type="ARBA" id="ARBA00022695"/>
    </source>
</evidence>
<dbReference type="CDD" id="cd00140">
    <property type="entry name" value="beta_clamp"/>
    <property type="match status" value="1"/>
</dbReference>
<dbReference type="GO" id="GO:0008408">
    <property type="term" value="F:3'-5' exonuclease activity"/>
    <property type="evidence" value="ECO:0007669"/>
    <property type="project" value="InterPro"/>
</dbReference>
<dbReference type="InterPro" id="IPR001001">
    <property type="entry name" value="DNA_polIII_beta"/>
</dbReference>
<dbReference type="Gene3D" id="3.10.150.10">
    <property type="entry name" value="DNA Polymerase III, subunit A, domain 2"/>
    <property type="match status" value="1"/>
</dbReference>
<dbReference type="InterPro" id="IPR022637">
    <property type="entry name" value="DNA_polIII_beta_cen"/>
</dbReference>
<dbReference type="InterPro" id="IPR022635">
    <property type="entry name" value="DNA_polIII_beta_C"/>
</dbReference>
<feature type="domain" description="DNA polymerase III beta sliding clamp C-terminal" evidence="12">
    <location>
        <begin position="245"/>
        <end position="364"/>
    </location>
</feature>
<evidence type="ECO:0000256" key="4">
    <source>
        <dbReference type="ARBA" id="ARBA00022679"/>
    </source>
</evidence>
<evidence type="ECO:0000259" key="12">
    <source>
        <dbReference type="Pfam" id="PF02768"/>
    </source>
</evidence>
<dbReference type="PIRSF" id="PIRSF000804">
    <property type="entry name" value="DNA_pol_III_b"/>
    <property type="match status" value="1"/>
</dbReference>
<evidence type="ECO:0000259" key="10">
    <source>
        <dbReference type="Pfam" id="PF00712"/>
    </source>
</evidence>
<comment type="subcellular location">
    <subcellularLocation>
        <location evidence="1 9">Cytoplasm</location>
    </subcellularLocation>
</comment>
<keyword evidence="8" id="KW-0238">DNA-binding</keyword>
<dbReference type="Proteomes" id="UP000485367">
    <property type="component" value="Unassembled WGS sequence"/>
</dbReference>
<feature type="domain" description="DNA polymerase III beta sliding clamp N-terminal" evidence="10">
    <location>
        <begin position="1"/>
        <end position="118"/>
    </location>
</feature>
<evidence type="ECO:0000256" key="7">
    <source>
        <dbReference type="ARBA" id="ARBA00022932"/>
    </source>
</evidence>
<proteinExistence type="inferred from homology"/>
<dbReference type="PANTHER" id="PTHR30478:SF0">
    <property type="entry name" value="BETA SLIDING CLAMP"/>
    <property type="match status" value="1"/>
</dbReference>
<accession>A0A1V5SF80</accession>
<evidence type="ECO:0000256" key="6">
    <source>
        <dbReference type="ARBA" id="ARBA00022705"/>
    </source>
</evidence>
<keyword evidence="3 9" id="KW-0963">Cytoplasm</keyword>
<reference evidence="13" key="1">
    <citation type="submission" date="2017-02" db="EMBL/GenBank/DDBJ databases">
        <title>Delving into the versatile metabolic prowess of the omnipresent phylum Bacteroidetes.</title>
        <authorList>
            <person name="Nobu M.K."/>
            <person name="Mei R."/>
            <person name="Narihiro T."/>
            <person name="Kuroda K."/>
            <person name="Liu W.-T."/>
        </authorList>
    </citation>
    <scope>NUCLEOTIDE SEQUENCE</scope>
    <source>
        <strain evidence="13">ADurb.Bin280</strain>
    </source>
</reference>
<evidence type="ECO:0000313" key="13">
    <source>
        <dbReference type="EMBL" id="OQA53147.1"/>
    </source>
</evidence>
<dbReference type="NCBIfam" id="TIGR00663">
    <property type="entry name" value="dnan"/>
    <property type="match status" value="1"/>
</dbReference>
<sequence length="366" mass="39695">MKITCKRENLLKGLNIVSRMVKQRATLPVLGNILLSSDKGRLKLSVTDLEAAVVTWVGAKIDEEGAITLPARTLLDYVSTSSDELISLSAQNSDVAIKSDRNRATIKGILAEEFPIIPAVESSEKVSVEASALKTAIFSTSICAAPDETRPVLSGILFRVKDGKMLVVATDSYRLAQRSIESSSLPKTFADIIIPQRVASELARILPDDDSAVEISVADNQAQFVCGEVVFISRLIEGSFPDYEQIVPTDFIYQFEADKSEIVEAIKLANVFARDIGGNIKLIGEQNRVEIVSVSSQTGDTATSLEVSSSGKPLTVAFNARYIMDALNVINGSRITFAFAGELNPGQITDNSDQNFKYIIMPLRGE</sequence>
<keyword evidence="7 9" id="KW-0239">DNA-directed DNA polymerase</keyword>
<comment type="similarity">
    <text evidence="2 9">Belongs to the beta sliding clamp family.</text>
</comment>
<comment type="function">
    <text evidence="9">Confers DNA tethering and processivity to DNA polymerases and other proteins. Acts as a clamp, forming a ring around DNA (a reaction catalyzed by the clamp-loading complex) which diffuses in an ATP-independent manner freely and bidirectionally along dsDNA. Initially characterized for its ability to contact the catalytic subunit of DNA polymerase III (Pol III), a complex, multichain enzyme responsible for most of the replicative synthesis in bacteria; Pol III exhibits 3'-5' exonuclease proofreading activity. The beta chain is required for initiation of replication as well as for processivity of DNA replication.</text>
</comment>
<dbReference type="GO" id="GO:0005737">
    <property type="term" value="C:cytoplasm"/>
    <property type="evidence" value="ECO:0007669"/>
    <property type="project" value="UniProtKB-SubCell"/>
</dbReference>
<dbReference type="EMBL" id="MWBO01000009">
    <property type="protein sequence ID" value="OQA53147.1"/>
    <property type="molecule type" value="Genomic_DNA"/>
</dbReference>
<keyword evidence="6 9" id="KW-0235">DNA replication</keyword>